<evidence type="ECO:0000256" key="7">
    <source>
        <dbReference type="ARBA" id="ARBA00022962"/>
    </source>
</evidence>
<dbReference type="Pfam" id="PF13537">
    <property type="entry name" value="GATase_7"/>
    <property type="match status" value="1"/>
</dbReference>
<dbReference type="PIRSF" id="PIRSF001589">
    <property type="entry name" value="Asn_synthetase_glu-h"/>
    <property type="match status" value="1"/>
</dbReference>
<dbReference type="Gene3D" id="3.40.50.620">
    <property type="entry name" value="HUPs"/>
    <property type="match status" value="2"/>
</dbReference>
<dbReference type="AlphaFoldDB" id="A0A1I1U7A1"/>
<name>A0A1I1U7A1_9BACI</name>
<dbReference type="InterPro" id="IPR001962">
    <property type="entry name" value="Asn_synthase"/>
</dbReference>
<evidence type="ECO:0000256" key="2">
    <source>
        <dbReference type="ARBA" id="ARBA00005752"/>
    </source>
</evidence>
<accession>A0A1I1U7A1</accession>
<comment type="similarity">
    <text evidence="2">Belongs to the asparagine synthetase family.</text>
</comment>
<reference evidence="12" key="1">
    <citation type="submission" date="2016-10" db="EMBL/GenBank/DDBJ databases">
        <authorList>
            <person name="Varghese N."/>
            <person name="Submissions S."/>
        </authorList>
    </citation>
    <scope>NUCLEOTIDE SEQUENCE [LARGE SCALE GENOMIC DNA]</scope>
    <source>
        <strain evidence="12">DSM 22530</strain>
    </source>
</reference>
<dbReference type="InterPro" id="IPR051786">
    <property type="entry name" value="ASN_synthetase/amidase"/>
</dbReference>
<dbReference type="CDD" id="cd00712">
    <property type="entry name" value="AsnB"/>
    <property type="match status" value="1"/>
</dbReference>
<dbReference type="SUPFAM" id="SSF56235">
    <property type="entry name" value="N-terminal nucleophile aminohydrolases (Ntn hydrolases)"/>
    <property type="match status" value="1"/>
</dbReference>
<evidence type="ECO:0000256" key="3">
    <source>
        <dbReference type="ARBA" id="ARBA00012737"/>
    </source>
</evidence>
<dbReference type="PROSITE" id="PS51278">
    <property type="entry name" value="GATASE_TYPE_2"/>
    <property type="match status" value="1"/>
</dbReference>
<evidence type="ECO:0000313" key="11">
    <source>
        <dbReference type="EMBL" id="SFD66736.1"/>
    </source>
</evidence>
<dbReference type="Proteomes" id="UP000199474">
    <property type="component" value="Unassembled WGS sequence"/>
</dbReference>
<dbReference type="InterPro" id="IPR017932">
    <property type="entry name" value="GATase_2_dom"/>
</dbReference>
<proteinExistence type="inferred from homology"/>
<keyword evidence="6" id="KW-0028">Amino-acid biosynthesis</keyword>
<comment type="catalytic activity">
    <reaction evidence="8">
        <text>L-aspartate + L-glutamine + ATP + H2O = L-asparagine + L-glutamate + AMP + diphosphate + H(+)</text>
        <dbReference type="Rhea" id="RHEA:12228"/>
        <dbReference type="ChEBI" id="CHEBI:15377"/>
        <dbReference type="ChEBI" id="CHEBI:15378"/>
        <dbReference type="ChEBI" id="CHEBI:29985"/>
        <dbReference type="ChEBI" id="CHEBI:29991"/>
        <dbReference type="ChEBI" id="CHEBI:30616"/>
        <dbReference type="ChEBI" id="CHEBI:33019"/>
        <dbReference type="ChEBI" id="CHEBI:58048"/>
        <dbReference type="ChEBI" id="CHEBI:58359"/>
        <dbReference type="ChEBI" id="CHEBI:456215"/>
        <dbReference type="EC" id="6.3.5.4"/>
    </reaction>
</comment>
<dbReference type="Pfam" id="PF00733">
    <property type="entry name" value="Asn_synthase"/>
    <property type="match status" value="2"/>
</dbReference>
<gene>
    <name evidence="11" type="ORF">SAMN05216238_10365</name>
</gene>
<protein>
    <recommendedName>
        <fullName evidence="3">asparagine synthase (glutamine-hydrolyzing)</fullName>
        <ecNumber evidence="3">6.3.5.4</ecNumber>
    </recommendedName>
</protein>
<keyword evidence="6" id="KW-0061">Asparagine biosynthesis</keyword>
<evidence type="ECO:0000256" key="8">
    <source>
        <dbReference type="ARBA" id="ARBA00048741"/>
    </source>
</evidence>
<dbReference type="EC" id="6.3.5.4" evidence="3"/>
<organism evidence="11 12">
    <name type="scientific">Lentibacillus persicus</name>
    <dbReference type="NCBI Taxonomy" id="640948"/>
    <lineage>
        <taxon>Bacteria</taxon>
        <taxon>Bacillati</taxon>
        <taxon>Bacillota</taxon>
        <taxon>Bacilli</taxon>
        <taxon>Bacillales</taxon>
        <taxon>Bacillaceae</taxon>
        <taxon>Lentibacillus</taxon>
    </lineage>
</organism>
<feature type="domain" description="Glutamine amidotransferase type-2" evidence="10">
    <location>
        <begin position="1"/>
        <end position="217"/>
    </location>
</feature>
<dbReference type="GO" id="GO:0006529">
    <property type="term" value="P:asparagine biosynthetic process"/>
    <property type="evidence" value="ECO:0007669"/>
    <property type="project" value="UniProtKB-KW"/>
</dbReference>
<dbReference type="GO" id="GO:0004066">
    <property type="term" value="F:asparagine synthase (glutamine-hydrolyzing) activity"/>
    <property type="evidence" value="ECO:0007669"/>
    <property type="project" value="UniProtKB-EC"/>
</dbReference>
<dbReference type="STRING" id="640948.SAMN05216238_10365"/>
<evidence type="ECO:0000256" key="5">
    <source>
        <dbReference type="ARBA" id="ARBA00022840"/>
    </source>
</evidence>
<dbReference type="EMBL" id="FOMR01000003">
    <property type="protein sequence ID" value="SFD66736.1"/>
    <property type="molecule type" value="Genomic_DNA"/>
</dbReference>
<keyword evidence="12" id="KW-1185">Reference proteome</keyword>
<dbReference type="InterPro" id="IPR014729">
    <property type="entry name" value="Rossmann-like_a/b/a_fold"/>
</dbReference>
<dbReference type="SUPFAM" id="SSF52402">
    <property type="entry name" value="Adenine nucleotide alpha hydrolases-like"/>
    <property type="match status" value="1"/>
</dbReference>
<evidence type="ECO:0000256" key="6">
    <source>
        <dbReference type="ARBA" id="ARBA00022888"/>
    </source>
</evidence>
<keyword evidence="5 9" id="KW-0067">ATP-binding</keyword>
<evidence type="ECO:0000313" key="12">
    <source>
        <dbReference type="Proteomes" id="UP000199474"/>
    </source>
</evidence>
<evidence type="ECO:0000256" key="9">
    <source>
        <dbReference type="PIRSR" id="PIRSR001589-2"/>
    </source>
</evidence>
<dbReference type="Gene3D" id="3.60.20.10">
    <property type="entry name" value="Glutamine Phosphoribosylpyrophosphate, subunit 1, domain 1"/>
    <property type="match status" value="1"/>
</dbReference>
<dbReference type="PANTHER" id="PTHR43284">
    <property type="entry name" value="ASPARAGINE SYNTHETASE (GLUTAMINE-HYDROLYZING)"/>
    <property type="match status" value="1"/>
</dbReference>
<comment type="pathway">
    <text evidence="1">Amino-acid biosynthesis; L-asparagine biosynthesis; L-asparagine from L-aspartate (L-Gln route): step 1/1.</text>
</comment>
<evidence type="ECO:0000256" key="4">
    <source>
        <dbReference type="ARBA" id="ARBA00022741"/>
    </source>
</evidence>
<dbReference type="InterPro" id="IPR006426">
    <property type="entry name" value="Asn_synth_AEB"/>
</dbReference>
<feature type="binding site" evidence="9">
    <location>
        <position position="100"/>
    </location>
    <ligand>
        <name>L-glutamine</name>
        <dbReference type="ChEBI" id="CHEBI:58359"/>
    </ligand>
</feature>
<sequence>MMSAIAGIYHVKETVPGYHGQQMMQALSKFPADAAQTWKRENVFLGCHAQWIAPESIGEQLPFYDYERRLAITADAMIDNRKELFDKLGIHYDERKIMPDSQLILLAYSKWRDDVVKHLIGDFAFMIWDEKNQKLFGARDFSGTRSLYFHHNNERFAFCTVMEPLLRLPYIQRDVNEEWLAEYLAISTMIDVVDVSKTVIKDIQQVPPSHTVTVINGKVILSKYQVLSFDNKIRFKTNDEYIEAFRDIFQKAVDARLRTFKSVGSHLSGGLDSGSVVSFAAKTLQKQNKRLHTYSSIPAEDFQDYTPRNYFPDERPYISETVDYVGNIDDHYLSLNSINSYTDIDDWLDIYETPYKFFENSFWMKAISEQAGKDDVGILLNGARGNFTVSWGPALEYYGHLLKSMKLIRLARELKMYSRNIGSGRKKLLQVIGKQVFPFLNNGTNYQFPMLINPEFAAKMNVFDKLQNHGIKADGFTGLTIFNIREHLINNEFIWNSSGVAFSKLSLKYGLLMRDPTNDIRVINYCMSLPLDQFINNGMDRALIRNATNGYLPDNVRLNQKNHGLQSADWVHRMIPCWTDFIKEAKQLVKDKGAAQYLNIEAISNALSTAREVQKGDSAFDPELRMLVRSIIVYRFLHSFYLEGGDIYETRMESAKTGIAGS</sequence>
<dbReference type="InterPro" id="IPR029055">
    <property type="entry name" value="Ntn_hydrolases_N"/>
</dbReference>
<dbReference type="PANTHER" id="PTHR43284:SF1">
    <property type="entry name" value="ASPARAGINE SYNTHETASE"/>
    <property type="match status" value="1"/>
</dbReference>
<dbReference type="GO" id="GO:0005524">
    <property type="term" value="F:ATP binding"/>
    <property type="evidence" value="ECO:0007669"/>
    <property type="project" value="UniProtKB-KW"/>
</dbReference>
<keyword evidence="4 9" id="KW-0547">Nucleotide-binding</keyword>
<feature type="binding site" evidence="9">
    <location>
        <position position="297"/>
    </location>
    <ligand>
        <name>ATP</name>
        <dbReference type="ChEBI" id="CHEBI:30616"/>
    </ligand>
</feature>
<keyword evidence="7" id="KW-0315">Glutamine amidotransferase</keyword>
<evidence type="ECO:0000256" key="1">
    <source>
        <dbReference type="ARBA" id="ARBA00005187"/>
    </source>
</evidence>
<evidence type="ECO:0000259" key="10">
    <source>
        <dbReference type="PROSITE" id="PS51278"/>
    </source>
</evidence>
<dbReference type="InterPro" id="IPR033738">
    <property type="entry name" value="AsnB_N"/>
</dbReference>